<name>A0ABT4AZ13_9ACTN</name>
<evidence type="ECO:0000313" key="2">
    <source>
        <dbReference type="EMBL" id="MCY1139439.1"/>
    </source>
</evidence>
<evidence type="ECO:0000313" key="3">
    <source>
        <dbReference type="Proteomes" id="UP001151002"/>
    </source>
</evidence>
<accession>A0ABT4AZ13</accession>
<keyword evidence="3" id="KW-1185">Reference proteome</keyword>
<comment type="caution">
    <text evidence="2">The sequence shown here is derived from an EMBL/GenBank/DDBJ whole genome shotgun (WGS) entry which is preliminary data.</text>
</comment>
<reference evidence="2" key="1">
    <citation type="submission" date="2022-11" db="EMBL/GenBank/DDBJ databases">
        <authorList>
            <person name="Somphong A."/>
            <person name="Phongsopitanun W."/>
        </authorList>
    </citation>
    <scope>NUCLEOTIDE SEQUENCE</scope>
    <source>
        <strain evidence="2">Pm04-4</strain>
    </source>
</reference>
<gene>
    <name evidence="2" type="ORF">OWR29_15680</name>
</gene>
<feature type="region of interest" description="Disordered" evidence="1">
    <location>
        <begin position="132"/>
        <end position="160"/>
    </location>
</feature>
<protein>
    <recommendedName>
        <fullName evidence="4">Secreted protein</fullName>
    </recommendedName>
</protein>
<dbReference type="RefSeq" id="WP_267563558.1">
    <property type="nucleotide sequence ID" value="NZ_JAPNTZ010000005.1"/>
</dbReference>
<evidence type="ECO:0008006" key="4">
    <source>
        <dbReference type="Google" id="ProtNLM"/>
    </source>
</evidence>
<feature type="compositionally biased region" description="Basic and acidic residues" evidence="1">
    <location>
        <begin position="142"/>
        <end position="160"/>
    </location>
</feature>
<dbReference type="Proteomes" id="UP001151002">
    <property type="component" value="Unassembled WGS sequence"/>
</dbReference>
<evidence type="ECO:0000256" key="1">
    <source>
        <dbReference type="SAM" id="MobiDB-lite"/>
    </source>
</evidence>
<sequence length="183" mass="20628">MDWITPVGSGVVAVAGLIFGWATTVRSQRQTAELARENNRHAQALAELAGEHGRRLEELRHTQSGSDRRDRRLEDSYVEIATTVVRVSAGGDSDDDLVRARVLVGLFAEPPVREAFEAWLDRHEKLRYALTKQSEAGDEPTESTRDLHSPRDMWRRQATDARLKEVDARERLMTAMASHLSRA</sequence>
<dbReference type="EMBL" id="JAPNTZ010000005">
    <property type="protein sequence ID" value="MCY1139439.1"/>
    <property type="molecule type" value="Genomic_DNA"/>
</dbReference>
<organism evidence="2 3">
    <name type="scientific">Paractinoplanes pyxinae</name>
    <dbReference type="NCBI Taxonomy" id="2997416"/>
    <lineage>
        <taxon>Bacteria</taxon>
        <taxon>Bacillati</taxon>
        <taxon>Actinomycetota</taxon>
        <taxon>Actinomycetes</taxon>
        <taxon>Micromonosporales</taxon>
        <taxon>Micromonosporaceae</taxon>
        <taxon>Paractinoplanes</taxon>
    </lineage>
</organism>
<proteinExistence type="predicted"/>